<comment type="caution">
    <text evidence="1">The sequence shown here is derived from an EMBL/GenBank/DDBJ whole genome shotgun (WGS) entry which is preliminary data.</text>
</comment>
<accession>A0ABV7ZW16</accession>
<dbReference type="SMART" id="SM00710">
    <property type="entry name" value="PbH1"/>
    <property type="match status" value="4"/>
</dbReference>
<sequence length="642" mass="67716">MKSISLCLPTGTPASRRVVHGVLLVLALFVGAVQANAQAGNPYLAFSDLVNGPSTGLGDGVGSGAVVTVWGQFLGDNDDSGTVTMVDVNANEHEAHVYYWKFADGELPSGPANLHASHYMHEIAFSVPNMPNGAAEIYVTVNGLESNRLPFLVREGEIHHIKSSGDDSVGNGLWNNPWLTVKKALNEAPAGSILYLHDIVIEHLDDPDGRGIYWNKSGSTSSLDAQFAIVAFPGFRPTVSAKKAVENFNTEAMVVSKLDLYASSHTEVDANDQPVEDSLLAGNGGTYGIQTTKNGRAVGNRITDLPGGCASGQAGAISGSAQNEIDRVSNVRILGNEIYDYGCHGSSKLHHTTYLTIRSGGNSIESGLRDLNVEPWEFGYNYLHGNDAKFGIHNYDEDFGGSRDRCGNLTGPLRIHNNVVVDQGGAGISVGSSCGWSMDVEIENNVLINVGLAAAWDGVDVTISEGAEGGGIAIRDDTPKGLLSDIRIRNNVIVGYSADGSNDGGCLALTGGGNGGDNVTIDWSRNICVTAIAQPYVSFSFNAGAKSDNITGADNVWYFSGEGAAPTLPSWDGSAVITDPMLELQVPRILINEDSPLREGKKATPGLVRDIYGLTRAATSEVGPLVFNGRQPGVPSSVVWSD</sequence>
<dbReference type="EMBL" id="JBHRYR010000002">
    <property type="protein sequence ID" value="MFC3851968.1"/>
    <property type="molecule type" value="Genomic_DNA"/>
</dbReference>
<dbReference type="Proteomes" id="UP001595617">
    <property type="component" value="Unassembled WGS sequence"/>
</dbReference>
<dbReference type="RefSeq" id="WP_380693565.1">
    <property type="nucleotide sequence ID" value="NZ_JBHRYR010000002.1"/>
</dbReference>
<dbReference type="InterPro" id="IPR006626">
    <property type="entry name" value="PbH1"/>
</dbReference>
<keyword evidence="2" id="KW-1185">Reference proteome</keyword>
<name>A0ABV7ZW16_9GAMM</name>
<evidence type="ECO:0008006" key="3">
    <source>
        <dbReference type="Google" id="ProtNLM"/>
    </source>
</evidence>
<dbReference type="InterPro" id="IPR011050">
    <property type="entry name" value="Pectin_lyase_fold/virulence"/>
</dbReference>
<protein>
    <recommendedName>
        <fullName evidence="3">Right handed beta helix domain-containing protein</fullName>
    </recommendedName>
</protein>
<dbReference type="Gene3D" id="2.160.20.10">
    <property type="entry name" value="Single-stranded right-handed beta-helix, Pectin lyase-like"/>
    <property type="match status" value="1"/>
</dbReference>
<organism evidence="1 2">
    <name type="scientific">Saccharospirillum mangrovi</name>
    <dbReference type="NCBI Taxonomy" id="2161747"/>
    <lineage>
        <taxon>Bacteria</taxon>
        <taxon>Pseudomonadati</taxon>
        <taxon>Pseudomonadota</taxon>
        <taxon>Gammaproteobacteria</taxon>
        <taxon>Oceanospirillales</taxon>
        <taxon>Saccharospirillaceae</taxon>
        <taxon>Saccharospirillum</taxon>
    </lineage>
</organism>
<dbReference type="SUPFAM" id="SSF51126">
    <property type="entry name" value="Pectin lyase-like"/>
    <property type="match status" value="1"/>
</dbReference>
<gene>
    <name evidence="1" type="ORF">ACFOOG_03890</name>
</gene>
<proteinExistence type="predicted"/>
<reference evidence="2" key="1">
    <citation type="journal article" date="2019" name="Int. J. Syst. Evol. Microbiol.">
        <title>The Global Catalogue of Microorganisms (GCM) 10K type strain sequencing project: providing services to taxonomists for standard genome sequencing and annotation.</title>
        <authorList>
            <consortium name="The Broad Institute Genomics Platform"/>
            <consortium name="The Broad Institute Genome Sequencing Center for Infectious Disease"/>
            <person name="Wu L."/>
            <person name="Ma J."/>
        </authorList>
    </citation>
    <scope>NUCLEOTIDE SEQUENCE [LARGE SCALE GENOMIC DNA]</scope>
    <source>
        <strain evidence="2">IBRC 10765</strain>
    </source>
</reference>
<evidence type="ECO:0000313" key="1">
    <source>
        <dbReference type="EMBL" id="MFC3851968.1"/>
    </source>
</evidence>
<dbReference type="InterPro" id="IPR012334">
    <property type="entry name" value="Pectin_lyas_fold"/>
</dbReference>
<evidence type="ECO:0000313" key="2">
    <source>
        <dbReference type="Proteomes" id="UP001595617"/>
    </source>
</evidence>